<comment type="caution">
    <text evidence="2">The sequence shown here is derived from an EMBL/GenBank/DDBJ whole genome shotgun (WGS) entry which is preliminary data.</text>
</comment>
<dbReference type="RefSeq" id="WP_233646910.1">
    <property type="nucleotide sequence ID" value="NZ_JBITPR010000026.1"/>
</dbReference>
<accession>A0ABW8B8F3</accession>
<proteinExistence type="predicted"/>
<dbReference type="EMBL" id="JBITPR010000026">
    <property type="protein sequence ID" value="MFI7870551.1"/>
    <property type="molecule type" value="Genomic_DNA"/>
</dbReference>
<dbReference type="InterPro" id="IPR024983">
    <property type="entry name" value="CHAT_dom"/>
</dbReference>
<evidence type="ECO:0000313" key="3">
    <source>
        <dbReference type="Proteomes" id="UP001614264"/>
    </source>
</evidence>
<sequence>MHDSAPHGEQELVAASLRTLRESWFESLCWKLVTSLSSESQAALARVRDDLGAQGLVRALVVAKIAELDGRVSSGLDIVRHLQRSGVFGTRLGRDEDLWLLSGEVRLRLRSGTLPGVWHHNPERLASLLLEYWAVCRADLVGSTQTIEELAVYWAVTDPRLGVEWCALPRDPFKGFTGYPPRPESEDPASRAALVLTSSDRFKEYAQKRLSRLPEWFGEPYHVVKIAEQIEKVNWVDSWVAEARRTVSPDGWERFNLTALQDASHSARLALRSVFENLTPSEVCSLIPRTQDQVFLDRCLEKFFAHERIQEWALDDLPGPHGPEDETEPRIPDWIRNRVLHGGIRTWHGHHGPIPWWWFVLENERDVIDFRHAVQAGAVAAARSGAPGQVDLLVPDRHERLAPLSMPIRYNLDSTREVMQLLQALEAQCLRLDVMALRDDGRIRLLHSLPIRVDTTGMEQDRDAAMRILRDRTGGDPDALYGLLEKEPDSDSLTAFLSSERAKAEDLMVRLESAPSTGSVSSQIAEARTYVDQLRAYRADFGPTAQAATETAFAEAIDRLWVLRQQAGLFPTVPSRADNSSPDRWLPLMDALSDDRQAFVHISLEAGYPAVQWALRRNSRVHTGLVHVPDARMDALHKAADLWTRRPEAWGGVDREPAQLLDLVQRLLTQIAGPIVRQLTAHGVQHVIISPAGLFELWPLHAVPVSPEDDAPTLDQCFASVTYAPSLTALRAMARRPRPEARVPSVAAAYDPGNLGAVESEALAVTRLHPGGQILTGSAATPSRFLEQAREAAYVTVSCHSSQADDPWQTSLRLADDEDTDGRLTMARIRADGTFDKALLVVLSACSTGTRLEHRPSPPDPRTLESACLAAGARTVASSAWEIADLPALVFTTLLHAHIAGGSSIPVSFRNALDYLRHARWLSNKAENEENVIRAASVLDAVRPGWRAQLAEGPEPGLTYSHPYYWSGFKLTGLVETPPPADR</sequence>
<name>A0ABW8B8F3_9ACTN</name>
<keyword evidence="3" id="KW-1185">Reference proteome</keyword>
<protein>
    <submittedName>
        <fullName evidence="2">CHAT domain-containing protein</fullName>
    </submittedName>
</protein>
<reference evidence="2 3" key="1">
    <citation type="submission" date="2024-07" db="EMBL/GenBank/DDBJ databases">
        <title>Whole genome sequencing of Prodigiosin pigment-producing Streptomyces salinarius isolated from rhizosphere soil of Arachis hypogaea.</title>
        <authorList>
            <person name="Vidhya A."/>
            <person name="Ramya S."/>
        </authorList>
    </citation>
    <scope>NUCLEOTIDE SEQUENCE [LARGE SCALE GENOMIC DNA]</scope>
    <source>
        <strain evidence="2 3">VRMG2420</strain>
    </source>
</reference>
<feature type="domain" description="CHAT" evidence="1">
    <location>
        <begin position="664"/>
        <end position="973"/>
    </location>
</feature>
<organism evidence="2 3">
    <name type="scientific">Streptomyces salinarius</name>
    <dbReference type="NCBI Taxonomy" id="2762598"/>
    <lineage>
        <taxon>Bacteria</taxon>
        <taxon>Bacillati</taxon>
        <taxon>Actinomycetota</taxon>
        <taxon>Actinomycetes</taxon>
        <taxon>Kitasatosporales</taxon>
        <taxon>Streptomycetaceae</taxon>
        <taxon>Streptomyces</taxon>
    </lineage>
</organism>
<gene>
    <name evidence="2" type="ORF">AB4829_08075</name>
</gene>
<evidence type="ECO:0000259" key="1">
    <source>
        <dbReference type="Pfam" id="PF12770"/>
    </source>
</evidence>
<dbReference type="Pfam" id="PF12770">
    <property type="entry name" value="CHAT"/>
    <property type="match status" value="1"/>
</dbReference>
<dbReference type="Proteomes" id="UP001614264">
    <property type="component" value="Unassembled WGS sequence"/>
</dbReference>
<evidence type="ECO:0000313" key="2">
    <source>
        <dbReference type="EMBL" id="MFI7870551.1"/>
    </source>
</evidence>